<name>A0A944MA63_9GAMM</name>
<keyword evidence="2" id="KW-0732">Signal</keyword>
<dbReference type="Proteomes" id="UP000770889">
    <property type="component" value="Unassembled WGS sequence"/>
</dbReference>
<feature type="signal peptide" evidence="2">
    <location>
        <begin position="1"/>
        <end position="20"/>
    </location>
</feature>
<reference evidence="3 4" key="1">
    <citation type="submission" date="2021-05" db="EMBL/GenBank/DDBJ databases">
        <title>Genetic and Functional Diversity in Clade A Lucinid endosymbionts from the Bahamas.</title>
        <authorList>
            <person name="Giani N.M."/>
            <person name="Engel A.S."/>
            <person name="Campbell B.J."/>
        </authorList>
    </citation>
    <scope>NUCLEOTIDE SEQUENCE [LARGE SCALE GENOMIC DNA]</scope>
    <source>
        <strain evidence="3">LUC16012Gg_MoonRockCtena</strain>
    </source>
</reference>
<accession>A0A944MA63</accession>
<gene>
    <name evidence="3" type="ORF">KME65_08635</name>
</gene>
<feature type="compositionally biased region" description="Low complexity" evidence="1">
    <location>
        <begin position="360"/>
        <end position="369"/>
    </location>
</feature>
<feature type="region of interest" description="Disordered" evidence="1">
    <location>
        <begin position="354"/>
        <end position="386"/>
    </location>
</feature>
<protein>
    <submittedName>
        <fullName evidence="3">Uncharacterized protein</fullName>
    </submittedName>
</protein>
<dbReference type="AlphaFoldDB" id="A0A944MA63"/>
<evidence type="ECO:0000313" key="4">
    <source>
        <dbReference type="Proteomes" id="UP000770889"/>
    </source>
</evidence>
<sequence length="433" mass="47957">MRIHAFIIVLISFLPSLSHALDGWEKDQHNGLLIYRPVSLADGKTFLYRAAPPESLSGRSLRDWFSAKIANMQDQLGEPLERWEIKAEKNDHLGATNSYGAPDGEKFSVGYYAGHLNDDQAYVIQMIANQDIWLLLRYGFAFDKIAADVRESLPTAKLSAPVVTHPATGNLRKRGGKKQERSAKTAKSLTASELQAQIRTAPGDGAKDELETVWVKTKINVMRGKLEPTTYFLFEDGTAYIDARTPPADFNAATSKRLEGGSKWGHWRKRGGTYQVKRPKVGRWEDIKGNKAVPGKRDERINNKFINASGSANFGSHKSSVRLMSNGRFELSHNSLMGGGGIIDVAPKVLASGQSDKTGTRTTVTTMGSTIGGGSSTRKRDGAKNRGSYEIDGYTIEMHHDNGLIHRELFLFEDERKNRIVIGDTVYWVDKDG</sequence>
<evidence type="ECO:0000256" key="2">
    <source>
        <dbReference type="SAM" id="SignalP"/>
    </source>
</evidence>
<evidence type="ECO:0000256" key="1">
    <source>
        <dbReference type="SAM" id="MobiDB-lite"/>
    </source>
</evidence>
<feature type="chain" id="PRO_5037865424" evidence="2">
    <location>
        <begin position="21"/>
        <end position="433"/>
    </location>
</feature>
<evidence type="ECO:0000313" key="3">
    <source>
        <dbReference type="EMBL" id="MBT2989019.1"/>
    </source>
</evidence>
<proteinExistence type="predicted"/>
<dbReference type="EMBL" id="JAHHGM010000006">
    <property type="protein sequence ID" value="MBT2989019.1"/>
    <property type="molecule type" value="Genomic_DNA"/>
</dbReference>
<feature type="region of interest" description="Disordered" evidence="1">
    <location>
        <begin position="166"/>
        <end position="191"/>
    </location>
</feature>
<comment type="caution">
    <text evidence="3">The sequence shown here is derived from an EMBL/GenBank/DDBJ whole genome shotgun (WGS) entry which is preliminary data.</text>
</comment>
<organism evidence="3 4">
    <name type="scientific">Candidatus Thiodiazotropha taylori</name>
    <dbReference type="NCBI Taxonomy" id="2792791"/>
    <lineage>
        <taxon>Bacteria</taxon>
        <taxon>Pseudomonadati</taxon>
        <taxon>Pseudomonadota</taxon>
        <taxon>Gammaproteobacteria</taxon>
        <taxon>Chromatiales</taxon>
        <taxon>Sedimenticolaceae</taxon>
        <taxon>Candidatus Thiodiazotropha</taxon>
    </lineage>
</organism>